<dbReference type="InterPro" id="IPR027417">
    <property type="entry name" value="P-loop_NTPase"/>
</dbReference>
<evidence type="ECO:0000256" key="1">
    <source>
        <dbReference type="ARBA" id="ARBA00022741"/>
    </source>
</evidence>
<name>A0A1J1I9B1_9DIPT</name>
<evidence type="ECO:0000313" key="3">
    <source>
        <dbReference type="EMBL" id="CRK95558.1"/>
    </source>
</evidence>
<dbReference type="InterPro" id="IPR050227">
    <property type="entry name" value="Rab"/>
</dbReference>
<dbReference type="PROSITE" id="PS51419">
    <property type="entry name" value="RAB"/>
    <property type="match status" value="1"/>
</dbReference>
<evidence type="ECO:0000313" key="4">
    <source>
        <dbReference type="Proteomes" id="UP000183832"/>
    </source>
</evidence>
<dbReference type="EMBL" id="CVRI01000042">
    <property type="protein sequence ID" value="CRK95558.1"/>
    <property type="molecule type" value="Genomic_DNA"/>
</dbReference>
<dbReference type="OrthoDB" id="413584at2759"/>
<dbReference type="PANTHER" id="PTHR47977">
    <property type="entry name" value="RAS-RELATED PROTEIN RAB"/>
    <property type="match status" value="1"/>
</dbReference>
<dbReference type="FunFam" id="3.40.50.300:FF:001447">
    <property type="entry name" value="Ras-related protein Rab-1B"/>
    <property type="match status" value="1"/>
</dbReference>
<keyword evidence="2" id="KW-0342">GTP-binding</keyword>
<dbReference type="InterPro" id="IPR005225">
    <property type="entry name" value="Small_GTP-bd"/>
</dbReference>
<accession>A0A1J1I9B1</accession>
<dbReference type="InterPro" id="IPR001806">
    <property type="entry name" value="Small_GTPase"/>
</dbReference>
<dbReference type="SMART" id="SM00173">
    <property type="entry name" value="RAS"/>
    <property type="match status" value="1"/>
</dbReference>
<dbReference type="Gene3D" id="3.40.50.300">
    <property type="entry name" value="P-loop containing nucleotide triphosphate hydrolases"/>
    <property type="match status" value="1"/>
</dbReference>
<proteinExistence type="predicted"/>
<dbReference type="SMART" id="SM00175">
    <property type="entry name" value="RAB"/>
    <property type="match status" value="1"/>
</dbReference>
<protein>
    <submittedName>
        <fullName evidence="3">CLUMA_CG009022, isoform A</fullName>
    </submittedName>
</protein>
<dbReference type="SUPFAM" id="SSF52540">
    <property type="entry name" value="P-loop containing nucleoside triphosphate hydrolases"/>
    <property type="match status" value="1"/>
</dbReference>
<dbReference type="AlphaFoldDB" id="A0A1J1I9B1"/>
<dbReference type="Pfam" id="PF00071">
    <property type="entry name" value="Ras"/>
    <property type="match status" value="1"/>
</dbReference>
<dbReference type="PRINTS" id="PR00449">
    <property type="entry name" value="RASTRNSFRMNG"/>
</dbReference>
<dbReference type="GO" id="GO:0005525">
    <property type="term" value="F:GTP binding"/>
    <property type="evidence" value="ECO:0007669"/>
    <property type="project" value="UniProtKB-KW"/>
</dbReference>
<dbReference type="SMART" id="SM00174">
    <property type="entry name" value="RHO"/>
    <property type="match status" value="1"/>
</dbReference>
<organism evidence="3 4">
    <name type="scientific">Clunio marinus</name>
    <dbReference type="NCBI Taxonomy" id="568069"/>
    <lineage>
        <taxon>Eukaryota</taxon>
        <taxon>Metazoa</taxon>
        <taxon>Ecdysozoa</taxon>
        <taxon>Arthropoda</taxon>
        <taxon>Hexapoda</taxon>
        <taxon>Insecta</taxon>
        <taxon>Pterygota</taxon>
        <taxon>Neoptera</taxon>
        <taxon>Endopterygota</taxon>
        <taxon>Diptera</taxon>
        <taxon>Nematocera</taxon>
        <taxon>Chironomoidea</taxon>
        <taxon>Chironomidae</taxon>
        <taxon>Clunio</taxon>
    </lineage>
</organism>
<keyword evidence="4" id="KW-1185">Reference proteome</keyword>
<sequence length="227" mass="26001">MVSSYSITSPYSKIQDFNSKTKVVCENTDLSMFFDQCKVIFIGDEKCGKTSLVNRFTLSSFEQEYKPTLDINYNLKYFDVLNTEYNVGFWDMPGQESLKLITRSHFKNANVIVVVFDLTRPQTLMNAIKWMEEALAENDKSNPLRFIVGNKSDLLSKKAFEGLEAHARIIAQDLDAEYISVSSKEGTEVNNLFRRFTSLAFDKSVQKLIMPSDYNKVKNNISNMPKS</sequence>
<keyword evidence="1" id="KW-0547">Nucleotide-binding</keyword>
<dbReference type="STRING" id="568069.A0A1J1I9B1"/>
<gene>
    <name evidence="3" type="ORF">CLUMA_CG009022</name>
</gene>
<dbReference type="GO" id="GO:0003924">
    <property type="term" value="F:GTPase activity"/>
    <property type="evidence" value="ECO:0007669"/>
    <property type="project" value="InterPro"/>
</dbReference>
<reference evidence="3 4" key="1">
    <citation type="submission" date="2015-04" db="EMBL/GenBank/DDBJ databases">
        <authorList>
            <person name="Syromyatnikov M.Y."/>
            <person name="Popov V.N."/>
        </authorList>
    </citation>
    <scope>NUCLEOTIDE SEQUENCE [LARGE SCALE GENOMIC DNA]</scope>
</reference>
<dbReference type="NCBIfam" id="TIGR00231">
    <property type="entry name" value="small_GTP"/>
    <property type="match status" value="1"/>
</dbReference>
<dbReference type="Proteomes" id="UP000183832">
    <property type="component" value="Unassembled WGS sequence"/>
</dbReference>
<evidence type="ECO:0000256" key="2">
    <source>
        <dbReference type="ARBA" id="ARBA00023134"/>
    </source>
</evidence>